<dbReference type="Gene3D" id="2.30.30.40">
    <property type="entry name" value="SH3 Domains"/>
    <property type="match status" value="1"/>
</dbReference>
<proteinExistence type="predicted"/>
<dbReference type="AlphaFoldDB" id="A0A511SYE1"/>
<reference evidence="4 5" key="1">
    <citation type="submission" date="2016-10" db="EMBL/GenBank/DDBJ databases">
        <authorList>
            <person name="Varghese N."/>
            <person name="Submissions S."/>
        </authorList>
    </citation>
    <scope>NUCLEOTIDE SEQUENCE [LARGE SCALE GENOMIC DNA]</scope>
    <source>
        <strain evidence="4 5">DSM 16525</strain>
    </source>
</reference>
<evidence type="ECO:0000313" key="5">
    <source>
        <dbReference type="Proteomes" id="UP000183760"/>
    </source>
</evidence>
<feature type="compositionally biased region" description="Polar residues" evidence="1">
    <location>
        <begin position="115"/>
        <end position="124"/>
    </location>
</feature>
<dbReference type="OrthoDB" id="5507127at2"/>
<feature type="domain" description="SH3b" evidence="2">
    <location>
        <begin position="106"/>
        <end position="163"/>
    </location>
</feature>
<dbReference type="InterPro" id="IPR003646">
    <property type="entry name" value="SH3-like_bac-type"/>
</dbReference>
<comment type="caution">
    <text evidence="3">The sequence shown here is derived from an EMBL/GenBank/DDBJ whole genome shotgun (WGS) entry which is preliminary data.</text>
</comment>
<reference evidence="3 6" key="2">
    <citation type="submission" date="2019-07" db="EMBL/GenBank/DDBJ databases">
        <title>Whole genome shotgun sequence of Myxococcus fulvus NBRC 100333.</title>
        <authorList>
            <person name="Hosoyama A."/>
            <person name="Uohara A."/>
            <person name="Ohji S."/>
            <person name="Ichikawa N."/>
        </authorList>
    </citation>
    <scope>NUCLEOTIDE SEQUENCE [LARGE SCALE GENOMIC DNA]</scope>
    <source>
        <strain evidence="3 6">NBRC 100333</strain>
    </source>
</reference>
<evidence type="ECO:0000256" key="1">
    <source>
        <dbReference type="SAM" id="MobiDB-lite"/>
    </source>
</evidence>
<dbReference type="RefSeq" id="WP_143097151.1">
    <property type="nucleotide sequence ID" value="NZ_BJXR01000019.1"/>
</dbReference>
<keyword evidence="5" id="KW-1185">Reference proteome</keyword>
<gene>
    <name evidence="3" type="ORF">MFU01_19620</name>
    <name evidence="4" type="ORF">SAMN05443572_104451</name>
</gene>
<evidence type="ECO:0000313" key="3">
    <source>
        <dbReference type="EMBL" id="GEN06925.1"/>
    </source>
</evidence>
<evidence type="ECO:0000313" key="6">
    <source>
        <dbReference type="Proteomes" id="UP000321514"/>
    </source>
</evidence>
<feature type="region of interest" description="Disordered" evidence="1">
    <location>
        <begin position="82"/>
        <end position="142"/>
    </location>
</feature>
<dbReference type="Proteomes" id="UP000321514">
    <property type="component" value="Unassembled WGS sequence"/>
</dbReference>
<dbReference type="EMBL" id="FOIB01000004">
    <property type="protein sequence ID" value="SEU02843.1"/>
    <property type="molecule type" value="Genomic_DNA"/>
</dbReference>
<organism evidence="3 6">
    <name type="scientific">Myxococcus fulvus</name>
    <dbReference type="NCBI Taxonomy" id="33"/>
    <lineage>
        <taxon>Bacteria</taxon>
        <taxon>Pseudomonadati</taxon>
        <taxon>Myxococcota</taxon>
        <taxon>Myxococcia</taxon>
        <taxon>Myxococcales</taxon>
        <taxon>Cystobacterineae</taxon>
        <taxon>Myxococcaceae</taxon>
        <taxon>Myxococcus</taxon>
    </lineage>
</organism>
<protein>
    <recommendedName>
        <fullName evidence="2">SH3b domain-containing protein</fullName>
    </recommendedName>
</protein>
<dbReference type="Proteomes" id="UP000183760">
    <property type="component" value="Unassembled WGS sequence"/>
</dbReference>
<accession>A0A511SYE1</accession>
<dbReference type="Pfam" id="PF08239">
    <property type="entry name" value="SH3_3"/>
    <property type="match status" value="1"/>
</dbReference>
<dbReference type="EMBL" id="BJXR01000019">
    <property type="protein sequence ID" value="GEN06925.1"/>
    <property type="molecule type" value="Genomic_DNA"/>
</dbReference>
<name>A0A511SYE1_MYXFU</name>
<sequence length="446" mass="45334">MTDAIRRGLGPIIRTVANATVQQAVPPAMQPAAKAAVDFAVSSFEQGKPARAPVALNVMPPPTVILTSPTVIPPASTPVTAAPVSANQGDGVVQPGDKRTVTTGDDTLNLRPDAGTSQKPTGSFPSGARLEVATPPDGGPSEKNGFVYVRGPGGETGWVSAEFTRELTAEEAAQRGPTGGITTPAAAAYQSVFVNQFAAEKDVGGDASNANCGPSSTLTALLNEGLEIPDIPGIEHNGTTGADVQAVRYWGNQADDTGSDGVFTKEDGTLAYSLDGAGNENSTFTGFKDVANAVAAAGGTTSSVAANSTDIMAAIDNGSTVVISGTFVETRKAPEGTPEALVNPANGNLYVDSDKDGAPDLKNGVPNEWHQKADTWKGQHGSTMHLVAVVGRTPEGNFIVCDPAHTKPTAAPIELSPGELDAFMRGNPGAIAVNGAATPETETPSA</sequence>
<evidence type="ECO:0000313" key="4">
    <source>
        <dbReference type="EMBL" id="SEU02843.1"/>
    </source>
</evidence>
<evidence type="ECO:0000259" key="2">
    <source>
        <dbReference type="Pfam" id="PF08239"/>
    </source>
</evidence>